<dbReference type="PROSITE" id="PS00383">
    <property type="entry name" value="TYR_PHOSPHATASE_1"/>
    <property type="match status" value="1"/>
</dbReference>
<dbReference type="InterPro" id="IPR003595">
    <property type="entry name" value="Tyr_Pase_cat"/>
</dbReference>
<proteinExistence type="predicted"/>
<dbReference type="PRINTS" id="PR00700">
    <property type="entry name" value="PRTYPHPHTASE"/>
</dbReference>
<feature type="region of interest" description="Disordered" evidence="1">
    <location>
        <begin position="519"/>
        <end position="617"/>
    </location>
</feature>
<feature type="domain" description="Tyrosine specific protein phosphatases" evidence="3">
    <location>
        <begin position="402"/>
        <end position="475"/>
    </location>
</feature>
<evidence type="ECO:0000256" key="1">
    <source>
        <dbReference type="SAM" id="MobiDB-lite"/>
    </source>
</evidence>
<evidence type="ECO:0000313" key="4">
    <source>
        <dbReference type="Proteomes" id="UP000492821"/>
    </source>
</evidence>
<dbReference type="PANTHER" id="PTHR46163">
    <property type="entry name" value="TYROSINE-PROTEIN PHOSPHATASE-RELATED"/>
    <property type="match status" value="1"/>
</dbReference>
<protein>
    <submittedName>
        <fullName evidence="5">Protein-tyrosine phosphatase</fullName>
    </submittedName>
</protein>
<dbReference type="Pfam" id="PF00102">
    <property type="entry name" value="Y_phosphatase"/>
    <property type="match status" value="1"/>
</dbReference>
<dbReference type="Proteomes" id="UP000492821">
    <property type="component" value="Unassembled WGS sequence"/>
</dbReference>
<keyword evidence="4" id="KW-1185">Reference proteome</keyword>
<reference evidence="5" key="2">
    <citation type="submission" date="2020-10" db="UniProtKB">
        <authorList>
            <consortium name="WormBaseParasite"/>
        </authorList>
    </citation>
    <scope>IDENTIFICATION</scope>
</reference>
<dbReference type="PROSITE" id="PS50056">
    <property type="entry name" value="TYR_PHOSPHATASE_2"/>
    <property type="match status" value="1"/>
</dbReference>
<dbReference type="InterPro" id="IPR000242">
    <property type="entry name" value="PTP_cat"/>
</dbReference>
<dbReference type="Gene3D" id="3.90.190.10">
    <property type="entry name" value="Protein tyrosine phosphatase superfamily"/>
    <property type="match status" value="1"/>
</dbReference>
<feature type="compositionally biased region" description="Basic and acidic residues" evidence="1">
    <location>
        <begin position="100"/>
        <end position="119"/>
    </location>
</feature>
<dbReference type="InterPro" id="IPR052782">
    <property type="entry name" value="Oocyte-zygote_transition_reg"/>
</dbReference>
<dbReference type="InterPro" id="IPR029021">
    <property type="entry name" value="Prot-tyrosine_phosphatase-like"/>
</dbReference>
<dbReference type="CDD" id="cd00047">
    <property type="entry name" value="PTPc"/>
    <property type="match status" value="1"/>
</dbReference>
<feature type="compositionally biased region" description="Pro residues" evidence="1">
    <location>
        <begin position="584"/>
        <end position="597"/>
    </location>
</feature>
<evidence type="ECO:0000313" key="5">
    <source>
        <dbReference type="WBParaSite" id="Pan_g5042.t1"/>
    </source>
</evidence>
<dbReference type="InterPro" id="IPR000387">
    <property type="entry name" value="Tyr_Pase_dom"/>
</dbReference>
<feature type="compositionally biased region" description="Basic residues" evidence="1">
    <location>
        <begin position="166"/>
        <end position="180"/>
    </location>
</feature>
<feature type="compositionally biased region" description="Basic and acidic residues" evidence="1">
    <location>
        <begin position="127"/>
        <end position="148"/>
    </location>
</feature>
<organism evidence="4 5">
    <name type="scientific">Panagrellus redivivus</name>
    <name type="common">Microworm</name>
    <dbReference type="NCBI Taxonomy" id="6233"/>
    <lineage>
        <taxon>Eukaryota</taxon>
        <taxon>Metazoa</taxon>
        <taxon>Ecdysozoa</taxon>
        <taxon>Nematoda</taxon>
        <taxon>Chromadorea</taxon>
        <taxon>Rhabditida</taxon>
        <taxon>Tylenchina</taxon>
        <taxon>Panagrolaimomorpha</taxon>
        <taxon>Panagrolaimoidea</taxon>
        <taxon>Panagrolaimidae</taxon>
        <taxon>Panagrellus</taxon>
    </lineage>
</organism>
<accession>A0A7E4VZE5</accession>
<dbReference type="SMART" id="SM00194">
    <property type="entry name" value="PTPc"/>
    <property type="match status" value="1"/>
</dbReference>
<dbReference type="SUPFAM" id="SSF52799">
    <property type="entry name" value="(Phosphotyrosine protein) phosphatases II"/>
    <property type="match status" value="1"/>
</dbReference>
<feature type="region of interest" description="Disordered" evidence="1">
    <location>
        <begin position="89"/>
        <end position="200"/>
    </location>
</feature>
<name>A0A7E4VZE5_PANRE</name>
<reference evidence="4" key="1">
    <citation type="journal article" date="2013" name="Genetics">
        <title>The draft genome and transcriptome of Panagrellus redivivus are shaped by the harsh demands of a free-living lifestyle.</title>
        <authorList>
            <person name="Srinivasan J."/>
            <person name="Dillman A.R."/>
            <person name="Macchietto M.G."/>
            <person name="Heikkinen L."/>
            <person name="Lakso M."/>
            <person name="Fracchia K.M."/>
            <person name="Antoshechkin I."/>
            <person name="Mortazavi A."/>
            <person name="Wong G."/>
            <person name="Sternberg P.W."/>
        </authorList>
    </citation>
    <scope>NUCLEOTIDE SEQUENCE [LARGE SCALE GENOMIC DNA]</scope>
    <source>
        <strain evidence="4">MT8872</strain>
    </source>
</reference>
<dbReference type="InterPro" id="IPR016130">
    <property type="entry name" value="Tyr_Pase_AS"/>
</dbReference>
<dbReference type="AlphaFoldDB" id="A0A7E4VZE5"/>
<feature type="domain" description="Tyrosine-protein phosphatase" evidence="2">
    <location>
        <begin position="251"/>
        <end position="484"/>
    </location>
</feature>
<dbReference type="SMART" id="SM00404">
    <property type="entry name" value="PTPc_motif"/>
    <property type="match status" value="1"/>
</dbReference>
<evidence type="ECO:0000259" key="3">
    <source>
        <dbReference type="PROSITE" id="PS50056"/>
    </source>
</evidence>
<feature type="compositionally biased region" description="Low complexity" evidence="1">
    <location>
        <begin position="529"/>
        <end position="538"/>
    </location>
</feature>
<dbReference type="WBParaSite" id="Pan_g5042.t1">
    <property type="protein sequence ID" value="Pan_g5042.t1"/>
    <property type="gene ID" value="Pan_g5042"/>
</dbReference>
<dbReference type="PROSITE" id="PS50055">
    <property type="entry name" value="TYR_PHOSPHATASE_PTP"/>
    <property type="match status" value="1"/>
</dbReference>
<sequence length="617" mass="68194">MAPSSPTNDVIKQCEKRTSQNSTTCLRSHVVERRTFLWFPDAAKCKLKDRNTQKVPLPDGPVSCGLAWVGAPPTGLNYDPLPVDPADMVAKKNVTKPVKSTKDNTQKTDKKEKKEKTDDQGGGTAKALKESKKATKDKGSDDEVKDVTVECSAKKKKAGDLGTSKNARKKPSFQRKKANRTRTEEAPTMETETNSHRGRRVRHVPTNQAQLENYQQFLRETCNVGVQGIIKQFNDFLKAYVPPGATSKAFQSNTDKNRYKDVICLDATRVILRGGKQGETDYIHANYVDHDILSNRFIATQGPLHSTVYEFWRMVVNERSQLIFMLCQTVEMDKEKCHQYWAKDKGCAMTFKDITIKTVDVDKTTDNTNIISTLHVTSPNLEKPLVVKHWHWQNWPDRSVPQSILAPFRMLKVARVSKAPTVIHCSAGVGRTGAVIGIECALQHILSSKPCNMTQVVQELRMKRMHCVQTDLQLVYMYRCLFAYAEACGVMRNQADLDARAKQFVKEYDTLINDRLKSQPVKASPAGNVGAQPVAGPQPAAPTPMGPQPKDVHAPPAMGTPSKPGSNEYIPGTPQHTGEGSPNGPSPANSPAPPIGAPAPAAKMSAENMAPKSDYYC</sequence>
<dbReference type="GO" id="GO:0004725">
    <property type="term" value="F:protein tyrosine phosphatase activity"/>
    <property type="evidence" value="ECO:0007669"/>
    <property type="project" value="InterPro"/>
</dbReference>
<evidence type="ECO:0000259" key="2">
    <source>
        <dbReference type="PROSITE" id="PS50055"/>
    </source>
</evidence>